<name>A0AA39I776_9BILA</name>
<evidence type="ECO:0000256" key="1">
    <source>
        <dbReference type="ARBA" id="ARBA00004141"/>
    </source>
</evidence>
<keyword evidence="2 6" id="KW-0812">Transmembrane</keyword>
<evidence type="ECO:0008006" key="9">
    <source>
        <dbReference type="Google" id="ProtNLM"/>
    </source>
</evidence>
<dbReference type="AlphaFoldDB" id="A0AA39I776"/>
<evidence type="ECO:0000256" key="5">
    <source>
        <dbReference type="SAM" id="MobiDB-lite"/>
    </source>
</evidence>
<evidence type="ECO:0000313" key="7">
    <source>
        <dbReference type="EMBL" id="KAK0418286.1"/>
    </source>
</evidence>
<feature type="transmembrane region" description="Helical" evidence="6">
    <location>
        <begin position="291"/>
        <end position="312"/>
    </location>
</feature>
<dbReference type="SUPFAM" id="SSF50156">
    <property type="entry name" value="PDZ domain-like"/>
    <property type="match status" value="1"/>
</dbReference>
<feature type="region of interest" description="Disordered" evidence="5">
    <location>
        <begin position="697"/>
        <end position="838"/>
    </location>
</feature>
<dbReference type="Gene3D" id="2.30.42.10">
    <property type="match status" value="1"/>
</dbReference>
<feature type="compositionally biased region" description="Basic and acidic residues" evidence="5">
    <location>
        <begin position="818"/>
        <end position="838"/>
    </location>
</feature>
<keyword evidence="4 6" id="KW-0472">Membrane</keyword>
<evidence type="ECO:0000313" key="8">
    <source>
        <dbReference type="Proteomes" id="UP001175271"/>
    </source>
</evidence>
<sequence length="916" mass="104472">MKFSISPEDIIRIVKSLLIPVSVGSVCPDVPLDPPTASLFLSNLQQNQLVLLVFGSIFTTVIIGIAVIQWLFVWRFVFEEKRQNMLYFLILVLPVSASCALIGMFVPRSAPMMTSVGILYYLICLVVLVALIWHLSGGRRNLVVYLNYRSRLINLQSAFCFFMWFLPELEPSEKNLQILEWMVLQGPVVRIIIVVSNMVALSEYRQDARYWFHWSEIGTITSTMIAIFGIHTLARLTSEKLQEFKFMRIFRVIDLALLIFSVQHLVIENTFVRFSIIECAPILTPSDSARFVCNFVITCEMLIFSLLVTYLVQPSNSSIFDNFKPNENGESGLSPTAHVLKWPKIVPLGDPMGETVVEQDAVLHEKQNEGNVPMILEEVTRNGKSRRGYVLLRNEPNVNIGDSSFEFPQMAMYRRWTVEMRRELQDDFTPTLTESVREVELGYSSYVPERVFERKEILVKSGAGKIPSMRVSRALIVLIVPKNSPCFSLIECGDLRRRESTSIVVCRPRRTLKMRSDGEIMRHLPTAYERLPMFDYFYSYMVVYPGVKVGLHVKSYNNKIFVVRCDQESLAEASFAIGDAILSIDDKPVTTIQDAVHAIAESLKAKKYVQAVVERAGSPQANAAVRQALFADKTVAMDPKMCADSIQIGQRFWREVEKGPEPKKGILRFLEPKRSVTRMTIATMAEECLIENEPVNPNLLFKVPPRPTAVTQNGGEMMDNSERWRTPKEDVPSGRQKAAQKQKECRDGSRSVRRKRKKEKSMEDSRSARRKKMEKSKEDRSKRDAILIRSKNEKSGLEAEKSSGDDMKHKKGKSKNRGAKEDADKERTQEEHDQKEKERLRNLTRKICLKRRDYKTKSDEERSTPFVGYNAYVPGYYNDLSYPLYGASYAYTVGSNKGAPRGPIRPAATSKLPNDQ</sequence>
<feature type="transmembrane region" description="Helical" evidence="6">
    <location>
        <begin position="118"/>
        <end position="136"/>
    </location>
</feature>
<dbReference type="InterPro" id="IPR005178">
    <property type="entry name" value="Ostalpha/TMEM184C"/>
</dbReference>
<feature type="transmembrane region" description="Helical" evidence="6">
    <location>
        <begin position="49"/>
        <end position="73"/>
    </location>
</feature>
<reference evidence="7" key="1">
    <citation type="submission" date="2023-06" db="EMBL/GenBank/DDBJ databases">
        <title>Genomic analysis of the entomopathogenic nematode Steinernema hermaphroditum.</title>
        <authorList>
            <person name="Schwarz E.M."/>
            <person name="Heppert J.K."/>
            <person name="Baniya A."/>
            <person name="Schwartz H.T."/>
            <person name="Tan C.-H."/>
            <person name="Antoshechkin I."/>
            <person name="Sternberg P.W."/>
            <person name="Goodrich-Blair H."/>
            <person name="Dillman A.R."/>
        </authorList>
    </citation>
    <scope>NUCLEOTIDE SEQUENCE</scope>
    <source>
        <strain evidence="7">PS9179</strain>
        <tissue evidence="7">Whole animal</tissue>
    </source>
</reference>
<keyword evidence="8" id="KW-1185">Reference proteome</keyword>
<protein>
    <recommendedName>
        <fullName evidence="9">PDZ domain-containing protein</fullName>
    </recommendedName>
</protein>
<proteinExistence type="predicted"/>
<gene>
    <name evidence="7" type="ORF">QR680_013476</name>
</gene>
<dbReference type="EMBL" id="JAUCMV010000002">
    <property type="protein sequence ID" value="KAK0418286.1"/>
    <property type="molecule type" value="Genomic_DNA"/>
</dbReference>
<feature type="transmembrane region" description="Helical" evidence="6">
    <location>
        <begin position="178"/>
        <end position="199"/>
    </location>
</feature>
<feature type="region of interest" description="Disordered" evidence="5">
    <location>
        <begin position="895"/>
        <end position="916"/>
    </location>
</feature>
<evidence type="ECO:0000256" key="2">
    <source>
        <dbReference type="ARBA" id="ARBA00022692"/>
    </source>
</evidence>
<feature type="transmembrane region" description="Helical" evidence="6">
    <location>
        <begin position="85"/>
        <end position="106"/>
    </location>
</feature>
<feature type="compositionally biased region" description="Basic and acidic residues" evidence="5">
    <location>
        <begin position="741"/>
        <end position="750"/>
    </location>
</feature>
<evidence type="ECO:0000256" key="6">
    <source>
        <dbReference type="SAM" id="Phobius"/>
    </source>
</evidence>
<dbReference type="InterPro" id="IPR036034">
    <property type="entry name" value="PDZ_sf"/>
</dbReference>
<evidence type="ECO:0000256" key="4">
    <source>
        <dbReference type="ARBA" id="ARBA00023136"/>
    </source>
</evidence>
<feature type="compositionally biased region" description="Basic and acidic residues" evidence="5">
    <location>
        <begin position="775"/>
        <end position="808"/>
    </location>
</feature>
<dbReference type="Proteomes" id="UP001175271">
    <property type="component" value="Unassembled WGS sequence"/>
</dbReference>
<keyword evidence="3 6" id="KW-1133">Transmembrane helix</keyword>
<dbReference type="PANTHER" id="PTHR23423">
    <property type="entry name" value="ORGANIC SOLUTE TRANSPORTER-RELATED"/>
    <property type="match status" value="1"/>
</dbReference>
<comment type="caution">
    <text evidence="7">The sequence shown here is derived from an EMBL/GenBank/DDBJ whole genome shotgun (WGS) entry which is preliminary data.</text>
</comment>
<evidence type="ECO:0000256" key="3">
    <source>
        <dbReference type="ARBA" id="ARBA00022989"/>
    </source>
</evidence>
<dbReference type="Pfam" id="PF03619">
    <property type="entry name" value="Solute_trans_a"/>
    <property type="match status" value="1"/>
</dbReference>
<comment type="subcellular location">
    <subcellularLocation>
        <location evidence="1">Membrane</location>
        <topology evidence="1">Multi-pass membrane protein</topology>
    </subcellularLocation>
</comment>
<feature type="transmembrane region" description="Helical" evidence="6">
    <location>
        <begin position="148"/>
        <end position="166"/>
    </location>
</feature>
<feature type="compositionally biased region" description="Basic and acidic residues" evidence="5">
    <location>
        <begin position="720"/>
        <end position="732"/>
    </location>
</feature>
<organism evidence="7 8">
    <name type="scientific">Steinernema hermaphroditum</name>
    <dbReference type="NCBI Taxonomy" id="289476"/>
    <lineage>
        <taxon>Eukaryota</taxon>
        <taxon>Metazoa</taxon>
        <taxon>Ecdysozoa</taxon>
        <taxon>Nematoda</taxon>
        <taxon>Chromadorea</taxon>
        <taxon>Rhabditida</taxon>
        <taxon>Tylenchina</taxon>
        <taxon>Panagrolaimomorpha</taxon>
        <taxon>Strongyloidoidea</taxon>
        <taxon>Steinernematidae</taxon>
        <taxon>Steinernema</taxon>
    </lineage>
</organism>
<feature type="transmembrane region" description="Helical" evidence="6">
    <location>
        <begin position="246"/>
        <end position="267"/>
    </location>
</feature>
<feature type="transmembrane region" description="Helical" evidence="6">
    <location>
        <begin position="211"/>
        <end position="234"/>
    </location>
</feature>
<dbReference type="GO" id="GO:0016020">
    <property type="term" value="C:membrane"/>
    <property type="evidence" value="ECO:0007669"/>
    <property type="project" value="UniProtKB-SubCell"/>
</dbReference>
<dbReference type="SMART" id="SM01417">
    <property type="entry name" value="Solute_trans_a"/>
    <property type="match status" value="1"/>
</dbReference>
<accession>A0AA39I776</accession>